<dbReference type="InterPro" id="IPR018503">
    <property type="entry name" value="Tetraspanin_CS"/>
</dbReference>
<feature type="region of interest" description="Disordered" evidence="6">
    <location>
        <begin position="1"/>
        <end position="84"/>
    </location>
</feature>
<evidence type="ECO:0000256" key="4">
    <source>
        <dbReference type="ARBA" id="ARBA00022989"/>
    </source>
</evidence>
<feature type="transmembrane region" description="Helical" evidence="7">
    <location>
        <begin position="331"/>
        <end position="353"/>
    </location>
</feature>
<evidence type="ECO:0000256" key="5">
    <source>
        <dbReference type="ARBA" id="ARBA00023136"/>
    </source>
</evidence>
<evidence type="ECO:0000256" key="3">
    <source>
        <dbReference type="ARBA" id="ARBA00022692"/>
    </source>
</evidence>
<feature type="transmembrane region" description="Helical" evidence="7">
    <location>
        <begin position="109"/>
        <end position="130"/>
    </location>
</feature>
<feature type="transmembrane region" description="Helical" evidence="7">
    <location>
        <begin position="142"/>
        <end position="166"/>
    </location>
</feature>
<proteinExistence type="inferred from homology"/>
<evidence type="ECO:0000256" key="2">
    <source>
        <dbReference type="ARBA" id="ARBA00006840"/>
    </source>
</evidence>
<evidence type="ECO:0000256" key="7">
    <source>
        <dbReference type="SAM" id="Phobius"/>
    </source>
</evidence>
<comment type="similarity">
    <text evidence="2">Belongs to the tetraspanin (TM4SF) family.</text>
</comment>
<evidence type="ECO:0000256" key="6">
    <source>
        <dbReference type="SAM" id="MobiDB-lite"/>
    </source>
</evidence>
<protein>
    <recommendedName>
        <fullName evidence="10">Senescence-associated protein</fullName>
    </recommendedName>
</protein>
<comment type="subcellular location">
    <subcellularLocation>
        <location evidence="1">Membrane</location>
        <topology evidence="1">Multi-pass membrane protein</topology>
    </subcellularLocation>
</comment>
<feature type="compositionally biased region" description="Low complexity" evidence="6">
    <location>
        <begin position="38"/>
        <end position="64"/>
    </location>
</feature>
<dbReference type="EMBL" id="JAUUTY010000005">
    <property type="protein sequence ID" value="KAK1630913.1"/>
    <property type="molecule type" value="Genomic_DNA"/>
</dbReference>
<gene>
    <name evidence="8" type="ORF">QYE76_005228</name>
</gene>
<feature type="transmembrane region" description="Helical" evidence="7">
    <location>
        <begin position="173"/>
        <end position="197"/>
    </location>
</feature>
<organism evidence="8 9">
    <name type="scientific">Lolium multiflorum</name>
    <name type="common">Italian ryegrass</name>
    <name type="synonym">Lolium perenne subsp. multiflorum</name>
    <dbReference type="NCBI Taxonomy" id="4521"/>
    <lineage>
        <taxon>Eukaryota</taxon>
        <taxon>Viridiplantae</taxon>
        <taxon>Streptophyta</taxon>
        <taxon>Embryophyta</taxon>
        <taxon>Tracheophyta</taxon>
        <taxon>Spermatophyta</taxon>
        <taxon>Magnoliopsida</taxon>
        <taxon>Liliopsida</taxon>
        <taxon>Poales</taxon>
        <taxon>Poaceae</taxon>
        <taxon>BOP clade</taxon>
        <taxon>Pooideae</taxon>
        <taxon>Poodae</taxon>
        <taxon>Poeae</taxon>
        <taxon>Poeae Chloroplast Group 2 (Poeae type)</taxon>
        <taxon>Loliodinae</taxon>
        <taxon>Loliinae</taxon>
        <taxon>Lolium</taxon>
    </lineage>
</organism>
<dbReference type="InterPro" id="IPR018499">
    <property type="entry name" value="Tetraspanin/Peripherin"/>
</dbReference>
<keyword evidence="4 7" id="KW-1133">Transmembrane helix</keyword>
<keyword evidence="5 7" id="KW-0472">Membrane</keyword>
<keyword evidence="9" id="KW-1185">Reference proteome</keyword>
<dbReference type="Proteomes" id="UP001231189">
    <property type="component" value="Unassembled WGS sequence"/>
</dbReference>
<dbReference type="PRINTS" id="PR00259">
    <property type="entry name" value="TMFOUR"/>
</dbReference>
<evidence type="ECO:0000256" key="1">
    <source>
        <dbReference type="ARBA" id="ARBA00004141"/>
    </source>
</evidence>
<feature type="non-terminal residue" evidence="8">
    <location>
        <position position="1"/>
    </location>
</feature>
<dbReference type="AlphaFoldDB" id="A0AAD8RS91"/>
<sequence length="371" mass="40744">AVARSIASVPRIEPPRHLSVAHEKPKNFPISLPRPNESPTRTIPSTNTTSTATSPSTHRATSPTLTPKTFENRRSEVPTNRRPISLQETNRTAAAAGTFTMVRLSNTMIGVLNAITFLLSVPILAGGIWLRQRADGTECERYLAAPIIAVGVFLMLVSIAGLVGACCRVTCLLWFYLVAMFLLIVVLLGFTVFAFVVTNKGAGDAVSDRGIREYRLGDYSNWLQKRVESTKNWNKIRGCLADSKVCRSLEDKQDTLSRFLRDDVSPIQSGCCKPPASCGFTFSNSTQWTGTSNSTDPDCATWGNDAATLCYGCQSCKAGVVATVRRDWKRIAILNIIFLVFIIIVYSVGCCAFRNNRRDHRNSGYKQGAYA</sequence>
<dbReference type="PANTHER" id="PTHR32191">
    <property type="entry name" value="TETRASPANIN-8-RELATED"/>
    <property type="match status" value="1"/>
</dbReference>
<keyword evidence="3 7" id="KW-0812">Transmembrane</keyword>
<evidence type="ECO:0000313" key="9">
    <source>
        <dbReference type="Proteomes" id="UP001231189"/>
    </source>
</evidence>
<dbReference type="GO" id="GO:0016020">
    <property type="term" value="C:membrane"/>
    <property type="evidence" value="ECO:0007669"/>
    <property type="project" value="UniProtKB-SubCell"/>
</dbReference>
<dbReference type="InterPro" id="IPR044991">
    <property type="entry name" value="TET_plant"/>
</dbReference>
<name>A0AAD8RS91_LOLMU</name>
<accession>A0AAD8RS91</accession>
<evidence type="ECO:0000313" key="8">
    <source>
        <dbReference type="EMBL" id="KAK1630913.1"/>
    </source>
</evidence>
<reference evidence="8" key="1">
    <citation type="submission" date="2023-07" db="EMBL/GenBank/DDBJ databases">
        <title>A chromosome-level genome assembly of Lolium multiflorum.</title>
        <authorList>
            <person name="Chen Y."/>
            <person name="Copetti D."/>
            <person name="Kolliker R."/>
            <person name="Studer B."/>
        </authorList>
    </citation>
    <scope>NUCLEOTIDE SEQUENCE</scope>
    <source>
        <strain evidence="8">02402/16</strain>
        <tissue evidence="8">Leaf</tissue>
    </source>
</reference>
<dbReference type="PROSITE" id="PS00421">
    <property type="entry name" value="TM4_1"/>
    <property type="match status" value="1"/>
</dbReference>
<dbReference type="GO" id="GO:0009734">
    <property type="term" value="P:auxin-activated signaling pathway"/>
    <property type="evidence" value="ECO:0007669"/>
    <property type="project" value="InterPro"/>
</dbReference>
<dbReference type="Pfam" id="PF00335">
    <property type="entry name" value="Tetraspanin"/>
    <property type="match status" value="1"/>
</dbReference>
<feature type="compositionally biased region" description="Basic and acidic residues" evidence="6">
    <location>
        <begin position="13"/>
        <end position="26"/>
    </location>
</feature>
<evidence type="ECO:0008006" key="10">
    <source>
        <dbReference type="Google" id="ProtNLM"/>
    </source>
</evidence>
<comment type="caution">
    <text evidence="8">The sequence shown here is derived from an EMBL/GenBank/DDBJ whole genome shotgun (WGS) entry which is preliminary data.</text>
</comment>